<comment type="caution">
    <text evidence="1">The sequence shown here is derived from an EMBL/GenBank/DDBJ whole genome shotgun (WGS) entry which is preliminary data.</text>
</comment>
<reference evidence="1" key="1">
    <citation type="journal article" date="2022" name="Int. J. Mol. Sci.">
        <title>Draft Genome of Tanacetum Coccineum: Genomic Comparison of Closely Related Tanacetum-Family Plants.</title>
        <authorList>
            <person name="Yamashiro T."/>
            <person name="Shiraishi A."/>
            <person name="Nakayama K."/>
            <person name="Satake H."/>
        </authorList>
    </citation>
    <scope>NUCLEOTIDE SEQUENCE</scope>
</reference>
<proteinExistence type="predicted"/>
<protein>
    <submittedName>
        <fullName evidence="1">Serine/threonine-protein kinase/endoribonuclease IRE1a-like protein</fullName>
    </submittedName>
</protein>
<evidence type="ECO:0000313" key="2">
    <source>
        <dbReference type="Proteomes" id="UP001151760"/>
    </source>
</evidence>
<dbReference type="EMBL" id="BQNB010011764">
    <property type="protein sequence ID" value="GJS94859.1"/>
    <property type="molecule type" value="Genomic_DNA"/>
</dbReference>
<accession>A0ABQ4ZX24</accession>
<gene>
    <name evidence="1" type="ORF">Tco_0801827</name>
</gene>
<sequence length="159" mass="18626">MINLHDHRIVHGRIRPEHILVKKYISLPEVAKLGGISRYRKVMEPFKRDVYDMGRTMLRILGDTHIIPDDDAAAREHYEKREPFEVDVQDLYDEDSLAAHLIEQCLSCNVSATEMFNHPCFYNDGTYLEFMQRFRDTCWHSADLWNAIKKSEVDIIGTS</sequence>
<dbReference type="InterPro" id="IPR011009">
    <property type="entry name" value="Kinase-like_dom_sf"/>
</dbReference>
<evidence type="ECO:0000313" key="1">
    <source>
        <dbReference type="EMBL" id="GJS94859.1"/>
    </source>
</evidence>
<dbReference type="Gene3D" id="1.10.510.10">
    <property type="entry name" value="Transferase(Phosphotransferase) domain 1"/>
    <property type="match status" value="1"/>
</dbReference>
<dbReference type="SUPFAM" id="SSF56112">
    <property type="entry name" value="Protein kinase-like (PK-like)"/>
    <property type="match status" value="1"/>
</dbReference>
<dbReference type="Proteomes" id="UP001151760">
    <property type="component" value="Unassembled WGS sequence"/>
</dbReference>
<name>A0ABQ4ZX24_9ASTR</name>
<keyword evidence="2" id="KW-1185">Reference proteome</keyword>
<organism evidence="1 2">
    <name type="scientific">Tanacetum coccineum</name>
    <dbReference type="NCBI Taxonomy" id="301880"/>
    <lineage>
        <taxon>Eukaryota</taxon>
        <taxon>Viridiplantae</taxon>
        <taxon>Streptophyta</taxon>
        <taxon>Embryophyta</taxon>
        <taxon>Tracheophyta</taxon>
        <taxon>Spermatophyta</taxon>
        <taxon>Magnoliopsida</taxon>
        <taxon>eudicotyledons</taxon>
        <taxon>Gunneridae</taxon>
        <taxon>Pentapetalae</taxon>
        <taxon>asterids</taxon>
        <taxon>campanulids</taxon>
        <taxon>Asterales</taxon>
        <taxon>Asteraceae</taxon>
        <taxon>Asteroideae</taxon>
        <taxon>Anthemideae</taxon>
        <taxon>Anthemidinae</taxon>
        <taxon>Tanacetum</taxon>
    </lineage>
</organism>
<reference evidence="1" key="2">
    <citation type="submission" date="2022-01" db="EMBL/GenBank/DDBJ databases">
        <authorList>
            <person name="Yamashiro T."/>
            <person name="Shiraishi A."/>
            <person name="Satake H."/>
            <person name="Nakayama K."/>
        </authorList>
    </citation>
    <scope>NUCLEOTIDE SEQUENCE</scope>
</reference>